<reference evidence="2 3" key="1">
    <citation type="journal article" date="2013" name="BMC Genomics">
        <title>The miniature genome of a carnivorous plant Genlisea aurea contains a low number of genes and short non-coding sequences.</title>
        <authorList>
            <person name="Leushkin E.V."/>
            <person name="Sutormin R.A."/>
            <person name="Nabieva E.R."/>
            <person name="Penin A.A."/>
            <person name="Kondrashov A.S."/>
            <person name="Logacheva M.D."/>
        </authorList>
    </citation>
    <scope>NUCLEOTIDE SEQUENCE [LARGE SCALE GENOMIC DNA]</scope>
</reference>
<organism evidence="2 3">
    <name type="scientific">Genlisea aurea</name>
    <dbReference type="NCBI Taxonomy" id="192259"/>
    <lineage>
        <taxon>Eukaryota</taxon>
        <taxon>Viridiplantae</taxon>
        <taxon>Streptophyta</taxon>
        <taxon>Embryophyta</taxon>
        <taxon>Tracheophyta</taxon>
        <taxon>Spermatophyta</taxon>
        <taxon>Magnoliopsida</taxon>
        <taxon>eudicotyledons</taxon>
        <taxon>Gunneridae</taxon>
        <taxon>Pentapetalae</taxon>
        <taxon>asterids</taxon>
        <taxon>lamiids</taxon>
        <taxon>Lamiales</taxon>
        <taxon>Lentibulariaceae</taxon>
        <taxon>Genlisea</taxon>
    </lineage>
</organism>
<dbReference type="SUPFAM" id="SSF53098">
    <property type="entry name" value="Ribonuclease H-like"/>
    <property type="match status" value="1"/>
</dbReference>
<feature type="domain" description="GAG-pre-integrase" evidence="1">
    <location>
        <begin position="44"/>
        <end position="90"/>
    </location>
</feature>
<dbReference type="InterPro" id="IPR025724">
    <property type="entry name" value="GAG-pre-integrase_dom"/>
</dbReference>
<protein>
    <recommendedName>
        <fullName evidence="1">GAG-pre-integrase domain-containing protein</fullName>
    </recommendedName>
</protein>
<dbReference type="Pfam" id="PF13976">
    <property type="entry name" value="gag_pre-integrs"/>
    <property type="match status" value="1"/>
</dbReference>
<dbReference type="EMBL" id="AUSU01000018">
    <property type="protein sequence ID" value="EPS74631.1"/>
    <property type="molecule type" value="Genomic_DNA"/>
</dbReference>
<comment type="caution">
    <text evidence="2">The sequence shown here is derived from an EMBL/GenBank/DDBJ whole genome shotgun (WGS) entry which is preliminary data.</text>
</comment>
<dbReference type="Proteomes" id="UP000015453">
    <property type="component" value="Unassembled WGS sequence"/>
</dbReference>
<evidence type="ECO:0000313" key="3">
    <source>
        <dbReference type="Proteomes" id="UP000015453"/>
    </source>
</evidence>
<keyword evidence="3" id="KW-1185">Reference proteome</keyword>
<gene>
    <name evidence="2" type="ORF">M569_00110</name>
</gene>
<dbReference type="OrthoDB" id="1935865at2759"/>
<dbReference type="AlphaFoldDB" id="S8DAU0"/>
<evidence type="ECO:0000259" key="1">
    <source>
        <dbReference type="Pfam" id="PF13976"/>
    </source>
</evidence>
<dbReference type="InterPro" id="IPR012337">
    <property type="entry name" value="RNaseH-like_sf"/>
</dbReference>
<evidence type="ECO:0000313" key="2">
    <source>
        <dbReference type="EMBL" id="EPS74631.1"/>
    </source>
</evidence>
<accession>S8DAU0</accession>
<sequence length="151" mass="17050">MRGLLAPTLRLNLLSMNVLDQEGAMCLALKGMWKLEQGKLINTLYRTHLSVESSVLATAVSETPLDVWHKRMGHLGESGMENMMNHKSISQEGLGISHSHKGKDQALDKFQVFHKMVERETSRKFQLLLTTNGGEYTSDEFRDYCNALGIR</sequence>
<name>S8DAU0_9LAMI</name>
<proteinExistence type="predicted"/>